<dbReference type="PANTHER" id="PTHR45453">
    <property type="entry name" value="PHOSPHATE REGULON SENSOR PROTEIN PHOR"/>
    <property type="match status" value="1"/>
</dbReference>
<dbReference type="InterPro" id="IPR003594">
    <property type="entry name" value="HATPase_dom"/>
</dbReference>
<keyword evidence="8 14" id="KW-0418">Kinase</keyword>
<comment type="catalytic activity">
    <reaction evidence="1">
        <text>ATP + protein L-histidine = ADP + protein N-phospho-L-histidine.</text>
        <dbReference type="EC" id="2.7.13.3"/>
    </reaction>
</comment>
<dbReference type="CDD" id="cd00082">
    <property type="entry name" value="HisKA"/>
    <property type="match status" value="1"/>
</dbReference>
<evidence type="ECO:0000256" key="7">
    <source>
        <dbReference type="ARBA" id="ARBA00022741"/>
    </source>
</evidence>
<evidence type="ECO:0000256" key="10">
    <source>
        <dbReference type="ARBA" id="ARBA00023012"/>
    </source>
</evidence>
<keyword evidence="7" id="KW-0547">Nucleotide-binding</keyword>
<keyword evidence="9" id="KW-0067">ATP-binding</keyword>
<keyword evidence="5" id="KW-0597">Phosphoprotein</keyword>
<dbReference type="GO" id="GO:0000155">
    <property type="term" value="F:phosphorelay sensor kinase activity"/>
    <property type="evidence" value="ECO:0007669"/>
    <property type="project" value="InterPro"/>
</dbReference>
<feature type="transmembrane region" description="Helical" evidence="12">
    <location>
        <begin position="7"/>
        <end position="30"/>
    </location>
</feature>
<keyword evidence="12" id="KW-0812">Transmembrane</keyword>
<dbReference type="Pfam" id="PF00512">
    <property type="entry name" value="HisKA"/>
    <property type="match status" value="1"/>
</dbReference>
<protein>
    <recommendedName>
        <fullName evidence="3">histidine kinase</fullName>
        <ecNumber evidence="3">2.7.13.3</ecNumber>
    </recommendedName>
</protein>
<dbReference type="InterPro" id="IPR036097">
    <property type="entry name" value="HisK_dim/P_sf"/>
</dbReference>
<comment type="subcellular location">
    <subcellularLocation>
        <location evidence="2">Cell membrane</location>
        <topology evidence="2">Multi-pass membrane protein</topology>
    </subcellularLocation>
</comment>
<dbReference type="InterPro" id="IPR004358">
    <property type="entry name" value="Sig_transdc_His_kin-like_C"/>
</dbReference>
<dbReference type="GO" id="GO:0016036">
    <property type="term" value="P:cellular response to phosphate starvation"/>
    <property type="evidence" value="ECO:0007669"/>
    <property type="project" value="TreeGrafter"/>
</dbReference>
<dbReference type="GO" id="GO:0004721">
    <property type="term" value="F:phosphoprotein phosphatase activity"/>
    <property type="evidence" value="ECO:0007669"/>
    <property type="project" value="TreeGrafter"/>
</dbReference>
<evidence type="ECO:0000256" key="3">
    <source>
        <dbReference type="ARBA" id="ARBA00012438"/>
    </source>
</evidence>
<dbReference type="AlphaFoldDB" id="A0A6V7R2F1"/>
<keyword evidence="10" id="KW-0902">Two-component regulatory system</keyword>
<dbReference type="InterPro" id="IPR050351">
    <property type="entry name" value="BphY/WalK/GraS-like"/>
</dbReference>
<dbReference type="GO" id="GO:0005524">
    <property type="term" value="F:ATP binding"/>
    <property type="evidence" value="ECO:0007669"/>
    <property type="project" value="UniProtKB-KW"/>
</dbReference>
<keyword evidence="15" id="KW-1185">Reference proteome</keyword>
<evidence type="ECO:0000256" key="1">
    <source>
        <dbReference type="ARBA" id="ARBA00000085"/>
    </source>
</evidence>
<evidence type="ECO:0000256" key="8">
    <source>
        <dbReference type="ARBA" id="ARBA00022777"/>
    </source>
</evidence>
<dbReference type="FunFam" id="3.30.565.10:FF:000006">
    <property type="entry name" value="Sensor histidine kinase WalK"/>
    <property type="match status" value="1"/>
</dbReference>
<accession>A0A6V7R2F1</accession>
<evidence type="ECO:0000256" key="6">
    <source>
        <dbReference type="ARBA" id="ARBA00022679"/>
    </source>
</evidence>
<dbReference type="PRINTS" id="PR00344">
    <property type="entry name" value="BCTRLSENSOR"/>
</dbReference>
<dbReference type="Proteomes" id="UP000589351">
    <property type="component" value="Unassembled WGS sequence"/>
</dbReference>
<sequence>MKLGTKIQLYTTVMIAIVVILINLLIYFSYKHYSLEAEMNQLESRSINIITEIQTANENGISGETVLQYFSLSDGYIALKDENENYLVRIATNQSFLELEEPYNTKQYTDVTSLGEQSFVFSSQPVIWMDGAVHSLQIFENIDFLYETYNILKWILIISTIIIVAIVFILNRVITNSIIGPIKALIQRMNDKEGVRNYTLISSHESDTEELKLLTDSYNDMMLTLKAHDENQQAFIMNASHELKTPLTVITSYAKMLDRFGRTRADLLDEGISAISEESLRMKYLTEQFLSFTEVTQNKEESKEYVALIPLVENVTHRLSKVFKREINLKTDDTHPHVFAHPQSLEQLLRIFLDNAYKYSEEDIDVSITTGKDRITLDIKDYGIGIPEEELSQIFNRFYRVDKARTRKTGGSGLGLSIAKTIADQNDIKLVVDSKLNQGSTFSLIFKKEADND</sequence>
<dbReference type="EMBL" id="CAJEWD010000003">
    <property type="protein sequence ID" value="CAD2071122.1"/>
    <property type="molecule type" value="Genomic_DNA"/>
</dbReference>
<dbReference type="Pfam" id="PF02518">
    <property type="entry name" value="HATPase_c"/>
    <property type="match status" value="1"/>
</dbReference>
<dbReference type="SUPFAM" id="SSF55874">
    <property type="entry name" value="ATPase domain of HSP90 chaperone/DNA topoisomerase II/histidine kinase"/>
    <property type="match status" value="1"/>
</dbReference>
<dbReference type="Gene3D" id="1.10.287.130">
    <property type="match status" value="1"/>
</dbReference>
<evidence type="ECO:0000256" key="4">
    <source>
        <dbReference type="ARBA" id="ARBA00022475"/>
    </source>
</evidence>
<evidence type="ECO:0000256" key="5">
    <source>
        <dbReference type="ARBA" id="ARBA00022553"/>
    </source>
</evidence>
<dbReference type="SMART" id="SM00387">
    <property type="entry name" value="HATPase_c"/>
    <property type="match status" value="1"/>
</dbReference>
<keyword evidence="11 12" id="KW-0472">Membrane</keyword>
<comment type="caution">
    <text evidence="14">The sequence shown here is derived from an EMBL/GenBank/DDBJ whole genome shotgun (WGS) entry which is preliminary data.</text>
</comment>
<dbReference type="Gene3D" id="6.10.340.10">
    <property type="match status" value="1"/>
</dbReference>
<gene>
    <name evidence="14" type="primary">arlS_1</name>
    <name evidence="14" type="ORF">JEODO184_00136</name>
</gene>
<reference evidence="14 15" key="1">
    <citation type="submission" date="2020-07" db="EMBL/GenBank/DDBJ databases">
        <authorList>
            <person name="Criscuolo A."/>
        </authorList>
    </citation>
    <scope>NUCLEOTIDE SEQUENCE [LARGE SCALE GENOMIC DNA]</scope>
    <source>
        <strain evidence="14">CIP111649</strain>
    </source>
</reference>
<evidence type="ECO:0000259" key="13">
    <source>
        <dbReference type="PROSITE" id="PS50109"/>
    </source>
</evidence>
<dbReference type="EC" id="2.7.13.3" evidence="3"/>
<dbReference type="GO" id="GO:0005886">
    <property type="term" value="C:plasma membrane"/>
    <property type="evidence" value="ECO:0007669"/>
    <property type="project" value="UniProtKB-SubCell"/>
</dbReference>
<name>A0A6V7R2F1_9STAP</name>
<evidence type="ECO:0000256" key="12">
    <source>
        <dbReference type="SAM" id="Phobius"/>
    </source>
</evidence>
<dbReference type="PROSITE" id="PS50109">
    <property type="entry name" value="HIS_KIN"/>
    <property type="match status" value="1"/>
</dbReference>
<keyword evidence="12" id="KW-1133">Transmembrane helix</keyword>
<keyword evidence="4" id="KW-1003">Cell membrane</keyword>
<evidence type="ECO:0000256" key="2">
    <source>
        <dbReference type="ARBA" id="ARBA00004651"/>
    </source>
</evidence>
<dbReference type="SUPFAM" id="SSF47384">
    <property type="entry name" value="Homodimeric domain of signal transducing histidine kinase"/>
    <property type="match status" value="1"/>
</dbReference>
<organism evidence="14 15">
    <name type="scientific">Jeotgalicoccus meleagridis</name>
    <dbReference type="NCBI Taxonomy" id="2759181"/>
    <lineage>
        <taxon>Bacteria</taxon>
        <taxon>Bacillati</taxon>
        <taxon>Bacillota</taxon>
        <taxon>Bacilli</taxon>
        <taxon>Bacillales</taxon>
        <taxon>Staphylococcaceae</taxon>
        <taxon>Jeotgalicoccus</taxon>
    </lineage>
</organism>
<evidence type="ECO:0000256" key="11">
    <source>
        <dbReference type="ARBA" id="ARBA00023136"/>
    </source>
</evidence>
<dbReference type="CDD" id="cd00075">
    <property type="entry name" value="HATPase"/>
    <property type="match status" value="1"/>
</dbReference>
<dbReference type="InterPro" id="IPR036890">
    <property type="entry name" value="HATPase_C_sf"/>
</dbReference>
<dbReference type="PANTHER" id="PTHR45453:SF1">
    <property type="entry name" value="PHOSPHATE REGULON SENSOR PROTEIN PHOR"/>
    <property type="match status" value="1"/>
</dbReference>
<dbReference type="InterPro" id="IPR003661">
    <property type="entry name" value="HisK_dim/P_dom"/>
</dbReference>
<feature type="domain" description="Histidine kinase" evidence="13">
    <location>
        <begin position="238"/>
        <end position="450"/>
    </location>
</feature>
<dbReference type="Gene3D" id="3.30.565.10">
    <property type="entry name" value="Histidine kinase-like ATPase, C-terminal domain"/>
    <property type="match status" value="1"/>
</dbReference>
<proteinExistence type="predicted"/>
<evidence type="ECO:0000313" key="15">
    <source>
        <dbReference type="Proteomes" id="UP000589351"/>
    </source>
</evidence>
<dbReference type="InterPro" id="IPR005467">
    <property type="entry name" value="His_kinase_dom"/>
</dbReference>
<dbReference type="SMART" id="SM00388">
    <property type="entry name" value="HisKA"/>
    <property type="match status" value="1"/>
</dbReference>
<keyword evidence="6" id="KW-0808">Transferase</keyword>
<evidence type="ECO:0000313" key="14">
    <source>
        <dbReference type="EMBL" id="CAD2071122.1"/>
    </source>
</evidence>
<feature type="transmembrane region" description="Helical" evidence="12">
    <location>
        <begin position="151"/>
        <end position="170"/>
    </location>
</feature>
<evidence type="ECO:0000256" key="9">
    <source>
        <dbReference type="ARBA" id="ARBA00022840"/>
    </source>
</evidence>